<dbReference type="KEGG" id="jeh:EJN90_06080"/>
<dbReference type="GO" id="GO:0003677">
    <property type="term" value="F:DNA binding"/>
    <property type="evidence" value="ECO:0007669"/>
    <property type="project" value="UniProtKB-UniRule"/>
</dbReference>
<dbReference type="InterPro" id="IPR022637">
    <property type="entry name" value="DNA_polIII_beta_cen"/>
</dbReference>
<dbReference type="Gene3D" id="3.70.10.10">
    <property type="match status" value="1"/>
</dbReference>
<dbReference type="GO" id="GO:0006271">
    <property type="term" value="P:DNA strand elongation involved in DNA replication"/>
    <property type="evidence" value="ECO:0007669"/>
    <property type="project" value="TreeGrafter"/>
</dbReference>
<evidence type="ECO:0000313" key="15">
    <source>
        <dbReference type="Proteomes" id="UP000273326"/>
    </source>
</evidence>
<comment type="subunit">
    <text evidence="10">Forms a ring-shaped head-to-tail homodimer around DNA.</text>
</comment>
<feature type="domain" description="DNA polymerase III beta sliding clamp C-terminal" evidence="13">
    <location>
        <begin position="255"/>
        <end position="366"/>
    </location>
</feature>
<dbReference type="PANTHER" id="PTHR30478">
    <property type="entry name" value="DNA POLYMERASE III SUBUNIT BETA"/>
    <property type="match status" value="1"/>
</dbReference>
<comment type="function">
    <text evidence="10">Confers DNA tethering and processivity to DNA polymerases and other proteins. Acts as a clamp, forming a ring around DNA (a reaction catalyzed by the clamp-loading complex) which diffuses in an ATP-independent manner freely and bidirectionally along dsDNA. Initially characterized for its ability to contact the catalytic subunit of DNA polymerase III (Pol III), a complex, multichain enzyme responsible for most of the replicative synthesis in bacteria; Pol III exhibits 3'-5' exonuclease proofreading activity. The beta chain is required for initiation of replication as well as for processivity of DNA replication.</text>
</comment>
<protein>
    <recommendedName>
        <fullName evidence="3 10">Beta sliding clamp</fullName>
    </recommendedName>
</protein>
<dbReference type="NCBIfam" id="TIGR00663">
    <property type="entry name" value="dnan"/>
    <property type="match status" value="1"/>
</dbReference>
<dbReference type="GO" id="GO:0003887">
    <property type="term" value="F:DNA-directed DNA polymerase activity"/>
    <property type="evidence" value="ECO:0007669"/>
    <property type="project" value="UniProtKB-UniRule"/>
</dbReference>
<dbReference type="GO" id="GO:0008408">
    <property type="term" value="F:3'-5' exonuclease activity"/>
    <property type="evidence" value="ECO:0007669"/>
    <property type="project" value="InterPro"/>
</dbReference>
<dbReference type="CDD" id="cd00140">
    <property type="entry name" value="beta_clamp"/>
    <property type="match status" value="1"/>
</dbReference>
<keyword evidence="5 10" id="KW-0808">Transferase</keyword>
<dbReference type="Pfam" id="PF02768">
    <property type="entry name" value="DNA_pol3_beta_3"/>
    <property type="match status" value="1"/>
</dbReference>
<dbReference type="SUPFAM" id="SSF55979">
    <property type="entry name" value="DNA clamp"/>
    <property type="match status" value="3"/>
</dbReference>
<feature type="domain" description="DNA polymerase III beta sliding clamp central" evidence="12">
    <location>
        <begin position="135"/>
        <end position="252"/>
    </location>
</feature>
<evidence type="ECO:0000256" key="8">
    <source>
        <dbReference type="ARBA" id="ARBA00022932"/>
    </source>
</evidence>
<accession>A0A3S9HA16</accession>
<dbReference type="EMBL" id="CP034465">
    <property type="protein sequence ID" value="AZP04242.1"/>
    <property type="molecule type" value="Genomic_DNA"/>
</dbReference>
<dbReference type="InterPro" id="IPR022634">
    <property type="entry name" value="DNA_polIII_beta_N"/>
</dbReference>
<dbReference type="InterPro" id="IPR022635">
    <property type="entry name" value="DNA_polIII_beta_C"/>
</dbReference>
<dbReference type="InterPro" id="IPR001001">
    <property type="entry name" value="DNA_polIII_beta"/>
</dbReference>
<sequence>MKFTINRPAFIKYLSDVQRAISSRTTIPVLTGIKMVADKTGLMLSGSDSDISIEIFIPANDDINDLEILEEGGIVLPARIFNDIVRKMSDEKITIDVGENFQTNITSANASFKINSINVDNYPNFPMIDSNEVITLPTNLFKQVIQHTVIATSTQESRPILTGVNITIENNTLKAVATDSHRLSQRIIPITTPDNLRENSYKVIIPGKSLVELSRIVEDQDTIDMMVTENQVLFKAENLYFYSRLLEGYYPDTNRLIPTSSSTTLVMNAADLLQATDRASLLSHEGKNNVVKLSISADKVELSGNSPEIGTVEEELQYQEATGDPLVISFNPDYLKDALRTFGHQDVSVSFTAPIRPFTVVPLDDNTEIEQAFIQLITPVRTY</sequence>
<dbReference type="Pfam" id="PF00712">
    <property type="entry name" value="DNA_pol3_beta"/>
    <property type="match status" value="1"/>
</dbReference>
<evidence type="ECO:0000256" key="9">
    <source>
        <dbReference type="ARBA" id="ARBA00023125"/>
    </source>
</evidence>
<gene>
    <name evidence="14" type="primary">dnaN</name>
    <name evidence="14" type="ORF">EJN90_06080</name>
</gene>
<evidence type="ECO:0000256" key="6">
    <source>
        <dbReference type="ARBA" id="ARBA00022695"/>
    </source>
</evidence>
<evidence type="ECO:0000256" key="4">
    <source>
        <dbReference type="ARBA" id="ARBA00022490"/>
    </source>
</evidence>
<reference evidence="15" key="1">
    <citation type="submission" date="2018-12" db="EMBL/GenBank/DDBJ databases">
        <title>Complete genome sequencing of Jeotgalibaca sp. H21T32.</title>
        <authorList>
            <person name="Bae J.-W."/>
            <person name="Lee S.-Y."/>
        </authorList>
    </citation>
    <scope>NUCLEOTIDE SEQUENCE [LARGE SCALE GENOMIC DNA]</scope>
    <source>
        <strain evidence="15">H21T32</strain>
    </source>
</reference>
<evidence type="ECO:0000256" key="10">
    <source>
        <dbReference type="PIRNR" id="PIRNR000804"/>
    </source>
</evidence>
<dbReference type="InterPro" id="IPR046938">
    <property type="entry name" value="DNA_clamp_sf"/>
</dbReference>
<dbReference type="OrthoDB" id="8421503at2"/>
<dbReference type="GO" id="GO:0009360">
    <property type="term" value="C:DNA polymerase III complex"/>
    <property type="evidence" value="ECO:0007669"/>
    <property type="project" value="InterPro"/>
</dbReference>
<keyword evidence="6 10" id="KW-0548">Nucleotidyltransferase</keyword>
<dbReference type="Proteomes" id="UP000273326">
    <property type="component" value="Chromosome"/>
</dbReference>
<evidence type="ECO:0000313" key="14">
    <source>
        <dbReference type="EMBL" id="AZP04242.1"/>
    </source>
</evidence>
<evidence type="ECO:0000259" key="12">
    <source>
        <dbReference type="Pfam" id="PF02767"/>
    </source>
</evidence>
<evidence type="ECO:0000256" key="3">
    <source>
        <dbReference type="ARBA" id="ARBA00021035"/>
    </source>
</evidence>
<comment type="subcellular location">
    <subcellularLocation>
        <location evidence="1 10">Cytoplasm</location>
    </subcellularLocation>
</comment>
<evidence type="ECO:0000256" key="7">
    <source>
        <dbReference type="ARBA" id="ARBA00022705"/>
    </source>
</evidence>
<evidence type="ECO:0000256" key="2">
    <source>
        <dbReference type="ARBA" id="ARBA00010752"/>
    </source>
</evidence>
<evidence type="ECO:0000256" key="1">
    <source>
        <dbReference type="ARBA" id="ARBA00004496"/>
    </source>
</evidence>
<dbReference type="PANTHER" id="PTHR30478:SF0">
    <property type="entry name" value="BETA SLIDING CLAMP"/>
    <property type="match status" value="1"/>
</dbReference>
<comment type="similarity">
    <text evidence="2 10">Belongs to the beta sliding clamp family.</text>
</comment>
<keyword evidence="15" id="KW-1185">Reference proteome</keyword>
<evidence type="ECO:0000256" key="5">
    <source>
        <dbReference type="ARBA" id="ARBA00022679"/>
    </source>
</evidence>
<keyword evidence="8 10" id="KW-0239">DNA-directed DNA polymerase</keyword>
<dbReference type="GO" id="GO:0005737">
    <property type="term" value="C:cytoplasm"/>
    <property type="evidence" value="ECO:0007669"/>
    <property type="project" value="UniProtKB-SubCell"/>
</dbReference>
<evidence type="ECO:0000259" key="11">
    <source>
        <dbReference type="Pfam" id="PF00712"/>
    </source>
</evidence>
<name>A0A3S9HA16_9LACT</name>
<feature type="domain" description="DNA polymerase III beta sliding clamp N-terminal" evidence="11">
    <location>
        <begin position="1"/>
        <end position="126"/>
    </location>
</feature>
<dbReference type="Pfam" id="PF02767">
    <property type="entry name" value="DNA_pol3_beta_2"/>
    <property type="match status" value="1"/>
</dbReference>
<keyword evidence="9" id="KW-0238">DNA-binding</keyword>
<proteinExistence type="inferred from homology"/>
<dbReference type="RefSeq" id="WP_126109463.1">
    <property type="nucleotide sequence ID" value="NZ_CP034465.1"/>
</dbReference>
<dbReference type="Gene3D" id="3.10.150.10">
    <property type="entry name" value="DNA Polymerase III, subunit A, domain 2"/>
    <property type="match status" value="1"/>
</dbReference>
<dbReference type="SMART" id="SM00480">
    <property type="entry name" value="POL3Bc"/>
    <property type="match status" value="1"/>
</dbReference>
<keyword evidence="7 10" id="KW-0235">DNA replication</keyword>
<keyword evidence="4 10" id="KW-0963">Cytoplasm</keyword>
<organism evidence="14 15">
    <name type="scientific">Jeotgalibaca ciconiae</name>
    <dbReference type="NCBI Taxonomy" id="2496265"/>
    <lineage>
        <taxon>Bacteria</taxon>
        <taxon>Bacillati</taxon>
        <taxon>Bacillota</taxon>
        <taxon>Bacilli</taxon>
        <taxon>Lactobacillales</taxon>
        <taxon>Carnobacteriaceae</taxon>
        <taxon>Jeotgalibaca</taxon>
    </lineage>
</organism>
<dbReference type="AlphaFoldDB" id="A0A3S9HA16"/>
<evidence type="ECO:0000259" key="13">
    <source>
        <dbReference type="Pfam" id="PF02768"/>
    </source>
</evidence>
<dbReference type="PIRSF" id="PIRSF000804">
    <property type="entry name" value="DNA_pol_III_b"/>
    <property type="match status" value="1"/>
</dbReference>